<dbReference type="Gene3D" id="2.30.42.10">
    <property type="match status" value="2"/>
</dbReference>
<sequence length="377" mass="41717">MFCFFSYFNIFLFIYLLLILNHITFETEQVESISTRSTRAEGILLCGKTPIKGAYIRLFKTNSDDLKDVLSTATTTELGKYIIQGNTANYQGTEANIDPFLKIYHKCDDKEGKLKYRLHNSNKDSTPASTTTAPVKLVGIAAMSTATASTPTMTVQIPLEEFEPLGARPNDGLVITDVQEGSPASGHLLVGDTILTVNGRKISNLKNFYQVMGIAHPTAVIEIRRPRTNEELPPEVRTDPSDNLPADVRNTLVRRNGYHYSLVTIDRVPGIRLGLSIKTRDNRVCVSDVKADSMCSPHLKIFDHIVYVSGVRVTQADVAQTLLVKSMKETNRVDLVIGRPTSRSAIAAAMIALAQEDAHDPPSVRLNVDVQQVMRQQ</sequence>
<dbReference type="PANTHER" id="PTHR31327:SF7">
    <property type="entry name" value="PDZ DOMAIN-CONTAINING PROTEIN"/>
    <property type="match status" value="1"/>
</dbReference>
<evidence type="ECO:0000256" key="4">
    <source>
        <dbReference type="ARBA" id="ARBA00022729"/>
    </source>
</evidence>
<dbReference type="Gene3D" id="2.60.40.3330">
    <property type="match status" value="1"/>
</dbReference>
<dbReference type="InterPro" id="IPR036034">
    <property type="entry name" value="PDZ_sf"/>
</dbReference>
<evidence type="ECO:0000256" key="5">
    <source>
        <dbReference type="SAM" id="Phobius"/>
    </source>
</evidence>
<dbReference type="Pfam" id="PF00595">
    <property type="entry name" value="PDZ"/>
    <property type="match status" value="1"/>
</dbReference>
<keyword evidence="5" id="KW-1133">Transmembrane helix</keyword>
<dbReference type="AlphaFoldDB" id="A0A1I8BZI9"/>
<keyword evidence="7" id="KW-1185">Reference proteome</keyword>
<dbReference type="PROSITE" id="PS50106">
    <property type="entry name" value="PDZ"/>
    <property type="match status" value="1"/>
</dbReference>
<evidence type="ECO:0000313" key="7">
    <source>
        <dbReference type="Proteomes" id="UP000095281"/>
    </source>
</evidence>
<feature type="transmembrane region" description="Helical" evidence="5">
    <location>
        <begin position="7"/>
        <end position="25"/>
    </location>
</feature>
<evidence type="ECO:0000256" key="1">
    <source>
        <dbReference type="ARBA" id="ARBA00004613"/>
    </source>
</evidence>
<name>A0A1I8BZI9_MELHA</name>
<proteinExistence type="inferred from homology"/>
<dbReference type="InterPro" id="IPR001534">
    <property type="entry name" value="Transthyretin-like"/>
</dbReference>
<dbReference type="GO" id="GO:0005576">
    <property type="term" value="C:extracellular region"/>
    <property type="evidence" value="ECO:0007669"/>
    <property type="project" value="UniProtKB-SubCell"/>
</dbReference>
<evidence type="ECO:0000259" key="6">
    <source>
        <dbReference type="PROSITE" id="PS50106"/>
    </source>
</evidence>
<keyword evidence="4" id="KW-0732">Signal</keyword>
<dbReference type="InterPro" id="IPR038479">
    <property type="entry name" value="Transthyretin-like_sf"/>
</dbReference>
<evidence type="ECO:0000256" key="3">
    <source>
        <dbReference type="ARBA" id="ARBA00022525"/>
    </source>
</evidence>
<dbReference type="InterPro" id="IPR040264">
    <property type="entry name" value="T15H9.4-like"/>
</dbReference>
<dbReference type="SUPFAM" id="SSF50156">
    <property type="entry name" value="PDZ domain-like"/>
    <property type="match status" value="2"/>
</dbReference>
<organism evidence="7 8">
    <name type="scientific">Meloidogyne hapla</name>
    <name type="common">Root-knot nematode worm</name>
    <dbReference type="NCBI Taxonomy" id="6305"/>
    <lineage>
        <taxon>Eukaryota</taxon>
        <taxon>Metazoa</taxon>
        <taxon>Ecdysozoa</taxon>
        <taxon>Nematoda</taxon>
        <taxon>Chromadorea</taxon>
        <taxon>Rhabditida</taxon>
        <taxon>Tylenchina</taxon>
        <taxon>Tylenchomorpha</taxon>
        <taxon>Tylenchoidea</taxon>
        <taxon>Meloidogynidae</taxon>
        <taxon>Meloidogyninae</taxon>
        <taxon>Meloidogyne</taxon>
    </lineage>
</organism>
<comment type="subcellular location">
    <subcellularLocation>
        <location evidence="1">Secreted</location>
    </subcellularLocation>
</comment>
<dbReference type="InterPro" id="IPR001478">
    <property type="entry name" value="PDZ"/>
</dbReference>
<comment type="similarity">
    <text evidence="2">Belongs to the nematode transthyretin-like family.</text>
</comment>
<keyword evidence="5" id="KW-0472">Membrane</keyword>
<keyword evidence="5" id="KW-0812">Transmembrane</keyword>
<evidence type="ECO:0000313" key="8">
    <source>
        <dbReference type="WBParaSite" id="MhA1_Contig826.frz3.gene4"/>
    </source>
</evidence>
<protein>
    <submittedName>
        <fullName evidence="8">PDZ domain-containing protein</fullName>
    </submittedName>
</protein>
<accession>A0A1I8BZI9</accession>
<reference evidence="8" key="1">
    <citation type="submission" date="2016-11" db="UniProtKB">
        <authorList>
            <consortium name="WormBaseParasite"/>
        </authorList>
    </citation>
    <scope>IDENTIFICATION</scope>
</reference>
<dbReference type="SMART" id="SM00228">
    <property type="entry name" value="PDZ"/>
    <property type="match status" value="2"/>
</dbReference>
<keyword evidence="3" id="KW-0964">Secreted</keyword>
<dbReference type="Pfam" id="PF01060">
    <property type="entry name" value="TTR-52"/>
    <property type="match status" value="1"/>
</dbReference>
<dbReference type="WBParaSite" id="MhA1_Contig826.frz3.gene4">
    <property type="protein sequence ID" value="MhA1_Contig826.frz3.gene4"/>
    <property type="gene ID" value="MhA1_Contig826.frz3.gene4"/>
</dbReference>
<dbReference type="GO" id="GO:0009986">
    <property type="term" value="C:cell surface"/>
    <property type="evidence" value="ECO:0007669"/>
    <property type="project" value="InterPro"/>
</dbReference>
<feature type="domain" description="PDZ" evidence="6">
    <location>
        <begin position="154"/>
        <end position="225"/>
    </location>
</feature>
<dbReference type="Proteomes" id="UP000095281">
    <property type="component" value="Unplaced"/>
</dbReference>
<dbReference type="PANTHER" id="PTHR31327">
    <property type="entry name" value="SPERM MEIOSIS PDZ DOMAIN CONTAINING PROTEINS-RELATED"/>
    <property type="match status" value="1"/>
</dbReference>
<evidence type="ECO:0000256" key="2">
    <source>
        <dbReference type="ARBA" id="ARBA00010112"/>
    </source>
</evidence>